<proteinExistence type="inferred from homology"/>
<dbReference type="GO" id="GO:0006412">
    <property type="term" value="P:translation"/>
    <property type="evidence" value="ECO:0007669"/>
    <property type="project" value="InterPro"/>
</dbReference>
<keyword evidence="3" id="KW-0687">Ribonucleoprotein</keyword>
<dbReference type="AlphaFoldDB" id="A0A7N0ZWE3"/>
<evidence type="ECO:0000256" key="2">
    <source>
        <dbReference type="ARBA" id="ARBA00022980"/>
    </source>
</evidence>
<dbReference type="GO" id="GO:0008097">
    <property type="term" value="F:5S rRNA binding"/>
    <property type="evidence" value="ECO:0007669"/>
    <property type="project" value="TreeGrafter"/>
</dbReference>
<dbReference type="InterPro" id="IPR036967">
    <property type="entry name" value="Ribosomal_uS11_sf"/>
</dbReference>
<dbReference type="GO" id="GO:0003735">
    <property type="term" value="F:structural constituent of ribosome"/>
    <property type="evidence" value="ECO:0007669"/>
    <property type="project" value="InterPro"/>
</dbReference>
<comment type="similarity">
    <text evidence="1">Belongs to the universal ribosomal protein uL18 family.</text>
</comment>
<dbReference type="GO" id="GO:1990904">
    <property type="term" value="C:ribonucleoprotein complex"/>
    <property type="evidence" value="ECO:0007669"/>
    <property type="project" value="UniProtKB-KW"/>
</dbReference>
<dbReference type="Proteomes" id="UP000594263">
    <property type="component" value="Unplaced"/>
</dbReference>
<evidence type="ECO:0000313" key="6">
    <source>
        <dbReference type="Proteomes" id="UP000594263"/>
    </source>
</evidence>
<evidence type="ECO:0000256" key="4">
    <source>
        <dbReference type="SAM" id="MobiDB-lite"/>
    </source>
</evidence>
<dbReference type="Gene3D" id="3.30.420.80">
    <property type="entry name" value="Ribosomal protein S11"/>
    <property type="match status" value="1"/>
</dbReference>
<dbReference type="SUPFAM" id="SSF53137">
    <property type="entry name" value="Translational machinery components"/>
    <property type="match status" value="1"/>
</dbReference>
<feature type="compositionally biased region" description="Basic and acidic residues" evidence="4">
    <location>
        <begin position="100"/>
        <end position="110"/>
    </location>
</feature>
<sequence length="248" mass="27555">MHINDATQAPLAAVDEMRKPIGHNSVPSRGVGLSPLFPSRDGTGWSNCNIEVVGHDAWQLSSGLSQAWHGLHASPRTESVVEDFIDDAKKHTNEKKKKLDAKQQAKEEHAVSNQSPVVKKRYDIDKFSLKLLETNNFCAGKRVRTPTFNLLTCPYHEPLYLDIFISKGSVRACIVHRATSKDIKFELGSTRDAKACATVGRLLAQRALEDDFHNTIHTPRKGEKLKGKLLLVLQAVIESQAKDQAKET</sequence>
<dbReference type="Gramene" id="Kaladp0045s0443.1.v1.1">
    <property type="protein sequence ID" value="Kaladp0045s0443.1.v1.1"/>
    <property type="gene ID" value="Kaladp0045s0443.v1.1"/>
</dbReference>
<dbReference type="EnsemblPlants" id="Kaladp0045s0443.1.v1.1">
    <property type="protein sequence ID" value="Kaladp0045s0443.1.v1.1"/>
    <property type="gene ID" value="Kaladp0045s0443.v1.1"/>
</dbReference>
<reference evidence="5" key="1">
    <citation type="submission" date="2021-01" db="UniProtKB">
        <authorList>
            <consortium name="EnsemblPlants"/>
        </authorList>
    </citation>
    <scope>IDENTIFICATION</scope>
</reference>
<dbReference type="GO" id="GO:0005840">
    <property type="term" value="C:ribosome"/>
    <property type="evidence" value="ECO:0007669"/>
    <property type="project" value="UniProtKB-KW"/>
</dbReference>
<evidence type="ECO:0000256" key="3">
    <source>
        <dbReference type="ARBA" id="ARBA00023274"/>
    </source>
</evidence>
<name>A0A7N0ZWE3_KALFE</name>
<keyword evidence="6" id="KW-1185">Reference proteome</keyword>
<keyword evidence="2" id="KW-0689">Ribosomal protein</keyword>
<accession>A0A7N0ZWE3</accession>
<dbReference type="PANTHER" id="PTHR12899">
    <property type="entry name" value="39S RIBOSOMAL PROTEIN L18, MITOCHONDRIAL"/>
    <property type="match status" value="1"/>
</dbReference>
<protein>
    <submittedName>
        <fullName evidence="5">Uncharacterized protein</fullName>
    </submittedName>
</protein>
<feature type="region of interest" description="Disordered" evidence="4">
    <location>
        <begin position="92"/>
        <end position="114"/>
    </location>
</feature>
<evidence type="ECO:0000313" key="5">
    <source>
        <dbReference type="EnsemblPlants" id="Kaladp0045s0443.1.v1.1"/>
    </source>
</evidence>
<evidence type="ECO:0000256" key="1">
    <source>
        <dbReference type="ARBA" id="ARBA00007116"/>
    </source>
</evidence>
<dbReference type="InterPro" id="IPR005484">
    <property type="entry name" value="Ribosomal_uL18_bac/plant/anim"/>
</dbReference>
<organism evidence="5 6">
    <name type="scientific">Kalanchoe fedtschenkoi</name>
    <name type="common">Lavender scallops</name>
    <name type="synonym">South American air plant</name>
    <dbReference type="NCBI Taxonomy" id="63787"/>
    <lineage>
        <taxon>Eukaryota</taxon>
        <taxon>Viridiplantae</taxon>
        <taxon>Streptophyta</taxon>
        <taxon>Embryophyta</taxon>
        <taxon>Tracheophyta</taxon>
        <taxon>Spermatophyta</taxon>
        <taxon>Magnoliopsida</taxon>
        <taxon>eudicotyledons</taxon>
        <taxon>Gunneridae</taxon>
        <taxon>Pentapetalae</taxon>
        <taxon>Saxifragales</taxon>
        <taxon>Crassulaceae</taxon>
        <taxon>Kalanchoe</taxon>
    </lineage>
</organism>
<dbReference type="PANTHER" id="PTHR12899:SF7">
    <property type="entry name" value="EXPRESSED PROTEIN"/>
    <property type="match status" value="1"/>
</dbReference>